<proteinExistence type="predicted"/>
<dbReference type="Gene3D" id="3.30.420.10">
    <property type="entry name" value="Ribonuclease H-like superfamily/Ribonuclease H"/>
    <property type="match status" value="1"/>
</dbReference>
<reference evidence="3" key="1">
    <citation type="submission" date="2025-08" db="UniProtKB">
        <authorList>
            <consortium name="RefSeq"/>
        </authorList>
    </citation>
    <scope>IDENTIFICATION</scope>
</reference>
<name>A0ABM0JVH3_APLCA</name>
<keyword evidence="2" id="KW-1185">Reference proteome</keyword>
<evidence type="ECO:0000313" key="2">
    <source>
        <dbReference type="Proteomes" id="UP000694888"/>
    </source>
</evidence>
<protein>
    <submittedName>
        <fullName evidence="3">Uncharacterized protein LOC101857959</fullName>
    </submittedName>
</protein>
<dbReference type="Proteomes" id="UP000694888">
    <property type="component" value="Unplaced"/>
</dbReference>
<gene>
    <name evidence="3" type="primary">LOC101857959</name>
</gene>
<evidence type="ECO:0000256" key="1">
    <source>
        <dbReference type="SAM" id="MobiDB-lite"/>
    </source>
</evidence>
<feature type="compositionally biased region" description="Polar residues" evidence="1">
    <location>
        <begin position="26"/>
        <end position="37"/>
    </location>
</feature>
<feature type="region of interest" description="Disordered" evidence="1">
    <location>
        <begin position="18"/>
        <end position="37"/>
    </location>
</feature>
<organism evidence="2 3">
    <name type="scientific">Aplysia californica</name>
    <name type="common">California sea hare</name>
    <dbReference type="NCBI Taxonomy" id="6500"/>
    <lineage>
        <taxon>Eukaryota</taxon>
        <taxon>Metazoa</taxon>
        <taxon>Spiralia</taxon>
        <taxon>Lophotrochozoa</taxon>
        <taxon>Mollusca</taxon>
        <taxon>Gastropoda</taxon>
        <taxon>Heterobranchia</taxon>
        <taxon>Euthyneura</taxon>
        <taxon>Tectipleura</taxon>
        <taxon>Aplysiida</taxon>
        <taxon>Aplysioidea</taxon>
        <taxon>Aplysiidae</taxon>
        <taxon>Aplysia</taxon>
    </lineage>
</organism>
<dbReference type="InterPro" id="IPR036397">
    <property type="entry name" value="RNaseH_sf"/>
</dbReference>
<accession>A0ABM0JVH3</accession>
<evidence type="ECO:0000313" key="3">
    <source>
        <dbReference type="RefSeq" id="XP_005102505.1"/>
    </source>
</evidence>
<dbReference type="RefSeq" id="XP_005102505.1">
    <property type="nucleotide sequence ID" value="XM_005102448.1"/>
</dbReference>
<dbReference type="GeneID" id="101857959"/>
<dbReference type="InterPro" id="IPR052709">
    <property type="entry name" value="Transposase-MT_Hybrid"/>
</dbReference>
<sequence>MCKGKGTVRRWAKKFAETSPAETDLHNQAQCGRPNSASDVQLQERVDEIIQANRRTKVRDISEMLGISVGSAQCIIHYVLGYRKVCSRPELGPTDFPKLKKYLKGKCYADDDEVQADVRCWFRGKLHEFFAKGMRQLFRICIDKEGDYVEK</sequence>
<dbReference type="PANTHER" id="PTHR46060">
    <property type="entry name" value="MARINER MOS1 TRANSPOSASE-LIKE PROTEIN"/>
    <property type="match status" value="1"/>
</dbReference>
<dbReference type="PANTHER" id="PTHR46060:SF1">
    <property type="entry name" value="MARINER MOS1 TRANSPOSASE-LIKE PROTEIN"/>
    <property type="match status" value="1"/>
</dbReference>